<reference evidence="3" key="1">
    <citation type="submission" date="2021-01" db="EMBL/GenBank/DDBJ databases">
        <authorList>
            <person name="Corre E."/>
            <person name="Pelletier E."/>
            <person name="Niang G."/>
            <person name="Scheremetjew M."/>
            <person name="Finn R."/>
            <person name="Kale V."/>
            <person name="Holt S."/>
            <person name="Cochrane G."/>
            <person name="Meng A."/>
            <person name="Brown T."/>
            <person name="Cohen L."/>
        </authorList>
    </citation>
    <scope>NUCLEOTIDE SEQUENCE</scope>
</reference>
<dbReference type="PANTHER" id="PTHR47708">
    <property type="match status" value="1"/>
</dbReference>
<evidence type="ECO:0008006" key="4">
    <source>
        <dbReference type="Google" id="ProtNLM"/>
    </source>
</evidence>
<protein>
    <recommendedName>
        <fullName evidence="4">Terpene utilization protein AtuA</fullName>
    </recommendedName>
</protein>
<evidence type="ECO:0000313" key="3">
    <source>
        <dbReference type="EMBL" id="CAD8850466.1"/>
    </source>
</evidence>
<feature type="domain" description="Acyclic terpene utilisation N-terminal" evidence="1">
    <location>
        <begin position="5"/>
        <end position="427"/>
    </location>
</feature>
<dbReference type="PANTHER" id="PTHR47708:SF2">
    <property type="entry name" value="SI:CH73-132F6.5"/>
    <property type="match status" value="1"/>
</dbReference>
<dbReference type="Pfam" id="PF23544">
    <property type="entry name" value="AtuA_ferredoxin"/>
    <property type="match status" value="1"/>
</dbReference>
<dbReference type="InterPro" id="IPR010839">
    <property type="entry name" value="AtuA_N"/>
</dbReference>
<name>A0A7S1F957_NOCSC</name>
<feature type="domain" description="AtuA-like ferredoxin-fold" evidence="2">
    <location>
        <begin position="470"/>
        <end position="569"/>
    </location>
</feature>
<dbReference type="AlphaFoldDB" id="A0A7S1F957"/>
<organism evidence="3">
    <name type="scientific">Noctiluca scintillans</name>
    <name type="common">Sea sparkle</name>
    <name type="synonym">Red tide dinoflagellate</name>
    <dbReference type="NCBI Taxonomy" id="2966"/>
    <lineage>
        <taxon>Eukaryota</taxon>
        <taxon>Sar</taxon>
        <taxon>Alveolata</taxon>
        <taxon>Dinophyceae</taxon>
        <taxon>Noctilucales</taxon>
        <taxon>Noctilucaceae</taxon>
        <taxon>Noctiluca</taxon>
    </lineage>
</organism>
<evidence type="ECO:0000259" key="1">
    <source>
        <dbReference type="Pfam" id="PF07287"/>
    </source>
</evidence>
<dbReference type="InterPro" id="IPR056362">
    <property type="entry name" value="AtuA-like_ferredoxin_dom"/>
</dbReference>
<proteinExistence type="predicted"/>
<dbReference type="Pfam" id="PF07287">
    <property type="entry name" value="AtuA"/>
    <property type="match status" value="1"/>
</dbReference>
<gene>
    <name evidence="3" type="ORF">NSCI0253_LOCUS24816</name>
</gene>
<accession>A0A7S1F957</accession>
<evidence type="ECO:0000259" key="2">
    <source>
        <dbReference type="Pfam" id="PF23544"/>
    </source>
</evidence>
<sequence length="582" mass="61917">MPKPVRIGCYGAMWGDTTLSAPQLLEGGDVNYLVCDYLAELTMAIMVGQKLRNPNAGYATDFVKTMTKLLPALVSKKVKVVVNAGGVNISACRDALVQAAAKAKLNVKIGAVLGDDISDLADGFREAKTTEMFSGAPFPPMTLSCNAYLGAFPIAHALSEGCDIVVTGRVVDSALVLGPLIHEFGWGPNDLDKLSQGTLAGHLVECGAQGTGGLSTDWEAVGSWVNIGYPIVEVQPSGDFILTKPPGTDGLVNPTNATEQLLYEIHDPGAYHVPDVACDWTKVHIEQAGPEAVKVTNAKGLPPTSTYKCISTYQNGFKLACMGTVIGHEARGKAQRIAHTLLTRWRNIIQAAGKEDFTESRIEVIGGELESTMRLGVKHNDKRALDPLIRESATASVSMAQGGMIAPGVVSPVVSAFCFLLHKSRVPCFVDSGSGPVAFQVSTSGGFVDSASNRVVAVKAVGPSGPTAKVHLRRLCCARSGDKGDAANIGLIARRPEYLPFLRHAVTCDRVRAFFQPDCHGQVERFDLPGLNAMNFLLHNTLGGGGSSSLHSDPLAKTYGQRLLEMEVEAPSEWAFPDHSRL</sequence>
<dbReference type="EMBL" id="HBFQ01035189">
    <property type="protein sequence ID" value="CAD8850466.1"/>
    <property type="molecule type" value="Transcribed_RNA"/>
</dbReference>